<gene>
    <name evidence="6" type="primary">int</name>
    <name evidence="6" type="ordered locus">SELR_16610</name>
</gene>
<dbReference type="GO" id="GO:0015074">
    <property type="term" value="P:DNA integration"/>
    <property type="evidence" value="ECO:0007669"/>
    <property type="project" value="UniProtKB-KW"/>
</dbReference>
<name>I0GRI2_SELRL</name>
<evidence type="ECO:0000256" key="3">
    <source>
        <dbReference type="ARBA" id="ARBA00023125"/>
    </source>
</evidence>
<accession>I0GRI2</accession>
<comment type="similarity">
    <text evidence="1">Belongs to the 'phage' integrase family.</text>
</comment>
<dbReference type="InterPro" id="IPR002104">
    <property type="entry name" value="Integrase_catalytic"/>
</dbReference>
<dbReference type="GO" id="GO:0003677">
    <property type="term" value="F:DNA binding"/>
    <property type="evidence" value="ECO:0007669"/>
    <property type="project" value="UniProtKB-KW"/>
</dbReference>
<dbReference type="InterPro" id="IPR050808">
    <property type="entry name" value="Phage_Integrase"/>
</dbReference>
<evidence type="ECO:0000313" key="6">
    <source>
        <dbReference type="EMBL" id="BAL83369.1"/>
    </source>
</evidence>
<dbReference type="Proteomes" id="UP000007887">
    <property type="component" value="Chromosome"/>
</dbReference>
<organism evidence="6 7">
    <name type="scientific">Selenomonas ruminantium subsp. lactilytica (strain NBRC 103574 / TAM6421)</name>
    <dbReference type="NCBI Taxonomy" id="927704"/>
    <lineage>
        <taxon>Bacteria</taxon>
        <taxon>Bacillati</taxon>
        <taxon>Bacillota</taxon>
        <taxon>Negativicutes</taxon>
        <taxon>Selenomonadales</taxon>
        <taxon>Selenomonadaceae</taxon>
        <taxon>Selenomonas</taxon>
    </lineage>
</organism>
<dbReference type="AlphaFoldDB" id="I0GRI2"/>
<dbReference type="eggNOG" id="COG0582">
    <property type="taxonomic scope" value="Bacteria"/>
</dbReference>
<dbReference type="SUPFAM" id="SSF56349">
    <property type="entry name" value="DNA breaking-rejoining enzymes"/>
    <property type="match status" value="1"/>
</dbReference>
<evidence type="ECO:0000256" key="4">
    <source>
        <dbReference type="ARBA" id="ARBA00023172"/>
    </source>
</evidence>
<dbReference type="Gene3D" id="1.10.150.130">
    <property type="match status" value="1"/>
</dbReference>
<dbReference type="Gene3D" id="1.10.443.10">
    <property type="entry name" value="Intergrase catalytic core"/>
    <property type="match status" value="1"/>
</dbReference>
<feature type="domain" description="Tyr recombinase" evidence="5">
    <location>
        <begin position="141"/>
        <end position="314"/>
    </location>
</feature>
<dbReference type="InterPro" id="IPR010998">
    <property type="entry name" value="Integrase_recombinase_N"/>
</dbReference>
<dbReference type="GO" id="GO:0006310">
    <property type="term" value="P:DNA recombination"/>
    <property type="evidence" value="ECO:0007669"/>
    <property type="project" value="UniProtKB-KW"/>
</dbReference>
<dbReference type="PANTHER" id="PTHR30629">
    <property type="entry name" value="PROPHAGE INTEGRASE"/>
    <property type="match status" value="1"/>
</dbReference>
<dbReference type="InterPro" id="IPR011010">
    <property type="entry name" value="DNA_brk_join_enz"/>
</dbReference>
<dbReference type="HOGENOM" id="CLU_027562_1_0_9"/>
<dbReference type="PATRIC" id="fig|927704.6.peg.1719"/>
<dbReference type="EMBL" id="AP012292">
    <property type="protein sequence ID" value="BAL83369.1"/>
    <property type="molecule type" value="Genomic_DNA"/>
</dbReference>
<evidence type="ECO:0000256" key="1">
    <source>
        <dbReference type="ARBA" id="ARBA00008857"/>
    </source>
</evidence>
<proteinExistence type="inferred from homology"/>
<dbReference type="PROSITE" id="PS51898">
    <property type="entry name" value="TYR_RECOMBINASE"/>
    <property type="match status" value="1"/>
</dbReference>
<evidence type="ECO:0000313" key="7">
    <source>
        <dbReference type="Proteomes" id="UP000007887"/>
    </source>
</evidence>
<dbReference type="Pfam" id="PF00589">
    <property type="entry name" value="Phage_integrase"/>
    <property type="match status" value="1"/>
</dbReference>
<keyword evidence="3" id="KW-0238">DNA-binding</keyword>
<evidence type="ECO:0000259" key="5">
    <source>
        <dbReference type="PROSITE" id="PS51898"/>
    </source>
</evidence>
<dbReference type="InterPro" id="IPR013762">
    <property type="entry name" value="Integrase-like_cat_sf"/>
</dbReference>
<keyword evidence="4" id="KW-0233">DNA recombination</keyword>
<dbReference type="PANTHER" id="PTHR30629:SF2">
    <property type="entry name" value="PROPHAGE INTEGRASE INTS-RELATED"/>
    <property type="match status" value="1"/>
</dbReference>
<reference evidence="6 7" key="1">
    <citation type="submission" date="2011-10" db="EMBL/GenBank/DDBJ databases">
        <title>Whole genome sequence of Selenomonas ruminantium subsp. lactilytica TAM6421.</title>
        <authorList>
            <person name="Oguchi A."/>
            <person name="Ankai A."/>
            <person name="Kaneko J."/>
            <person name="Yamada-Narita S."/>
            <person name="Fukui S."/>
            <person name="Takahashi M."/>
            <person name="Onodera T."/>
            <person name="Kojima S."/>
            <person name="Fushimi T."/>
            <person name="Abe N."/>
            <person name="Kamio Y."/>
            <person name="Yamazaki S."/>
            <person name="Fujita N."/>
        </authorList>
    </citation>
    <scope>NUCLEOTIDE SEQUENCE [LARGE SCALE GENOMIC DNA]</scope>
    <source>
        <strain evidence="7">NBRC 103574 / TAM6421</strain>
    </source>
</reference>
<evidence type="ECO:0000256" key="2">
    <source>
        <dbReference type="ARBA" id="ARBA00022908"/>
    </source>
</evidence>
<dbReference type="KEGG" id="sri:SELR_16610"/>
<keyword evidence="2" id="KW-0229">DNA integration</keyword>
<sequence>MQSKRPFRESRNILDTLKPLRMPWHSLWTTTATLPCSPPAKLHLLRSMRFGRQNTSLKSARVSYRNSYRHCSRLHSMKFVDIRLSHLDMVIDDVRSKGCGHPTQKKVRSLLEQLYKYAARYDLVTRDYARYLDIDRHKPKVKKKPFTVRQRNKLWRGLDEMPEQTKIVLMLIYSGCRVGEFRHIKKSDVKLRRRLLVVRHSKTDAGRNRYIPIPKKLMPWYEALMQSEGTYLCTRTNGSRHTYDSFRRAVFNPVMEHFNLKHTPHECRHTLASMLDSADINRTVTKLILGHSLEGVTERVYTHKSVRELLRAIDKVCN</sequence>
<protein>
    <submittedName>
        <fullName evidence="6">Putative integrase</fullName>
    </submittedName>
</protein>